<dbReference type="VEuPathDB" id="MicrosporidiaDB:HERIO_399"/>
<dbReference type="AlphaFoldDB" id="A0A1X0QDA0"/>
<name>A0A1X0QDA0_9MICR</name>
<accession>A0A1X0QDA0</accession>
<gene>
    <name evidence="1" type="ORF">HERIO_399</name>
</gene>
<evidence type="ECO:0000313" key="2">
    <source>
        <dbReference type="Proteomes" id="UP000192356"/>
    </source>
</evidence>
<dbReference type="VEuPathDB" id="MicrosporidiaDB:A0H76_2593"/>
<comment type="caution">
    <text evidence="1">The sequence shown here is derived from an EMBL/GenBank/DDBJ whole genome shotgun (WGS) entry which is preliminary data.</text>
</comment>
<dbReference type="EMBL" id="LVKB01000011">
    <property type="protein sequence ID" value="ORD97766.1"/>
    <property type="molecule type" value="Genomic_DNA"/>
</dbReference>
<organism evidence="1 2">
    <name type="scientific">Hepatospora eriocheir</name>
    <dbReference type="NCBI Taxonomy" id="1081669"/>
    <lineage>
        <taxon>Eukaryota</taxon>
        <taxon>Fungi</taxon>
        <taxon>Fungi incertae sedis</taxon>
        <taxon>Microsporidia</taxon>
        <taxon>Hepatosporidae</taxon>
        <taxon>Hepatospora</taxon>
    </lineage>
</organism>
<proteinExistence type="predicted"/>
<protein>
    <submittedName>
        <fullName evidence="1">Uncharacterized protein</fullName>
    </submittedName>
</protein>
<evidence type="ECO:0000313" key="1">
    <source>
        <dbReference type="EMBL" id="ORD97766.1"/>
    </source>
</evidence>
<sequence length="77" mass="8836">MNRDNLEDRYEDNETIDINTGNTTGGYLDDAKDINKLVYSSSADFGSFNINLYLKFLFVKKLVIKSVIICFFSKIII</sequence>
<keyword evidence="2" id="KW-1185">Reference proteome</keyword>
<reference evidence="1 2" key="1">
    <citation type="journal article" date="2017" name="Environ. Microbiol.">
        <title>Decay of the glycolytic pathway and adaptation to intranuclear parasitism within Enterocytozoonidae microsporidia.</title>
        <authorList>
            <person name="Wiredu Boakye D."/>
            <person name="Jaroenlak P."/>
            <person name="Prachumwat A."/>
            <person name="Williams T.A."/>
            <person name="Bateman K.S."/>
            <person name="Itsathitphaisarn O."/>
            <person name="Sritunyalucksana K."/>
            <person name="Paszkiewicz K.H."/>
            <person name="Moore K.A."/>
            <person name="Stentiford G.D."/>
            <person name="Williams B.A."/>
        </authorList>
    </citation>
    <scope>NUCLEOTIDE SEQUENCE [LARGE SCALE GENOMIC DNA]</scope>
    <source>
        <strain evidence="1 2">GB1</strain>
    </source>
</reference>
<dbReference type="Proteomes" id="UP000192356">
    <property type="component" value="Unassembled WGS sequence"/>
</dbReference>